<dbReference type="Proteomes" id="UP001310022">
    <property type="component" value="Unassembled WGS sequence"/>
</dbReference>
<accession>A0AAN4VV94</accession>
<sequence>MNLKTILILALSFIVHSGFSQDKLFFFNEESISCKILSIQNEEILIQKADEELFISTEDLIAITYKGEYIDLRYTSVSDLLNRSRKRNFIKEKEPSFPDINENMQAFWVNREFQVIKAHKISLEKPVLGKRKLVVDGKELSSNEVIFYGHFNEVFANELLIGNSGNHRYLKMTKSGKINIFTKEVNAHTAPNYNPHTGMWTGGTIVSKTKVMYFNHGFEPLQKANYSNLKKEMQGDPAAIRHLKKCQTNNIATIVINTLGAGVMLASFLSDTGTSSNGGPPSQGESVDVKIPAGVIIGAGMIAVGWTFQIGNYKNIDRAIDTYNAGY</sequence>
<reference evidence="1 2" key="1">
    <citation type="submission" date="2021-12" db="EMBL/GenBank/DDBJ databases">
        <title>Genome sequencing of bacteria with rrn-lacking chromosome and rrn-plasmid.</title>
        <authorList>
            <person name="Anda M."/>
            <person name="Iwasaki W."/>
        </authorList>
    </citation>
    <scope>NUCLEOTIDE SEQUENCE [LARGE SCALE GENOMIC DNA]</scope>
    <source>
        <strain evidence="1 2">NBRC 15940</strain>
    </source>
</reference>
<dbReference type="RefSeq" id="WP_338236306.1">
    <property type="nucleotide sequence ID" value="NZ_BQKE01000001.1"/>
</dbReference>
<dbReference type="AlphaFoldDB" id="A0AAN4VV94"/>
<organism evidence="1 2">
    <name type="scientific">Persicobacter diffluens</name>
    <dbReference type="NCBI Taxonomy" id="981"/>
    <lineage>
        <taxon>Bacteria</taxon>
        <taxon>Pseudomonadati</taxon>
        <taxon>Bacteroidota</taxon>
        <taxon>Cytophagia</taxon>
        <taxon>Cytophagales</taxon>
        <taxon>Persicobacteraceae</taxon>
        <taxon>Persicobacter</taxon>
    </lineage>
</organism>
<gene>
    <name evidence="1" type="ORF">PEDI_11430</name>
</gene>
<evidence type="ECO:0000313" key="2">
    <source>
        <dbReference type="Proteomes" id="UP001310022"/>
    </source>
</evidence>
<name>A0AAN4VV94_9BACT</name>
<comment type="caution">
    <text evidence="1">The sequence shown here is derived from an EMBL/GenBank/DDBJ whole genome shotgun (WGS) entry which is preliminary data.</text>
</comment>
<keyword evidence="2" id="KW-1185">Reference proteome</keyword>
<dbReference type="EMBL" id="BQKE01000001">
    <property type="protein sequence ID" value="GJM60591.1"/>
    <property type="molecule type" value="Genomic_DNA"/>
</dbReference>
<proteinExistence type="predicted"/>
<protein>
    <submittedName>
        <fullName evidence="1">Uncharacterized protein</fullName>
    </submittedName>
</protein>
<evidence type="ECO:0000313" key="1">
    <source>
        <dbReference type="EMBL" id="GJM60591.1"/>
    </source>
</evidence>